<dbReference type="Proteomes" id="UP000435649">
    <property type="component" value="Unassembled WGS sequence"/>
</dbReference>
<dbReference type="PANTHER" id="PTHR46017:SF1">
    <property type="entry name" value="ALPHA-MANNOSIDASE 2C1"/>
    <property type="match status" value="1"/>
</dbReference>
<evidence type="ECO:0000313" key="7">
    <source>
        <dbReference type="Proteomes" id="UP000435649"/>
    </source>
</evidence>
<dbReference type="InterPro" id="IPR011330">
    <property type="entry name" value="Glyco_hydro/deAcase_b/a-brl"/>
</dbReference>
<keyword evidence="7" id="KW-1185">Reference proteome</keyword>
<dbReference type="InterPro" id="IPR015341">
    <property type="entry name" value="Glyco_hydro_38_cen"/>
</dbReference>
<protein>
    <submittedName>
        <fullName evidence="6">Alpha-mannosidase</fullName>
    </submittedName>
</protein>
<dbReference type="Pfam" id="PF07748">
    <property type="entry name" value="Glyco_hydro_38C"/>
    <property type="match status" value="1"/>
</dbReference>
<dbReference type="EMBL" id="VUNS01000012">
    <property type="protein sequence ID" value="MST97712.1"/>
    <property type="molecule type" value="Genomic_DNA"/>
</dbReference>
<evidence type="ECO:0000256" key="4">
    <source>
        <dbReference type="ARBA" id="ARBA00023295"/>
    </source>
</evidence>
<dbReference type="InterPro" id="IPR011682">
    <property type="entry name" value="Glyco_hydro_38_C"/>
</dbReference>
<reference evidence="6 7" key="1">
    <citation type="submission" date="2019-08" db="EMBL/GenBank/DDBJ databases">
        <title>In-depth cultivation of the pig gut microbiome towards novel bacterial diversity and tailored functional studies.</title>
        <authorList>
            <person name="Wylensek D."/>
            <person name="Hitch T.C.A."/>
            <person name="Clavel T."/>
        </authorList>
    </citation>
    <scope>NUCLEOTIDE SEQUENCE [LARGE SCALE GENOMIC DNA]</scope>
    <source>
        <strain evidence="6 7">BBE-744-WT-12</strain>
    </source>
</reference>
<dbReference type="Pfam" id="PF01074">
    <property type="entry name" value="Glyco_hydro_38N"/>
    <property type="match status" value="1"/>
</dbReference>
<dbReference type="Pfam" id="PF09261">
    <property type="entry name" value="Alpha-mann_mid"/>
    <property type="match status" value="1"/>
</dbReference>
<dbReference type="Pfam" id="PF22907">
    <property type="entry name" value="Ams1-like_1st"/>
    <property type="match status" value="1"/>
</dbReference>
<dbReference type="GO" id="GO:0009313">
    <property type="term" value="P:oligosaccharide catabolic process"/>
    <property type="evidence" value="ECO:0007669"/>
    <property type="project" value="TreeGrafter"/>
</dbReference>
<feature type="domain" description="Glycoside hydrolase family 38 central" evidence="5">
    <location>
        <begin position="517"/>
        <end position="592"/>
    </location>
</feature>
<keyword evidence="2" id="KW-0479">Metal-binding</keyword>
<evidence type="ECO:0000256" key="1">
    <source>
        <dbReference type="ARBA" id="ARBA00009792"/>
    </source>
</evidence>
<proteinExistence type="inferred from homology"/>
<dbReference type="InterPro" id="IPR028995">
    <property type="entry name" value="Glyco_hydro_57/38_cen_sf"/>
</dbReference>
<dbReference type="SUPFAM" id="SSF88713">
    <property type="entry name" value="Glycoside hydrolase/deacetylase"/>
    <property type="match status" value="1"/>
</dbReference>
<dbReference type="GO" id="GO:0030246">
    <property type="term" value="F:carbohydrate binding"/>
    <property type="evidence" value="ECO:0007669"/>
    <property type="project" value="InterPro"/>
</dbReference>
<dbReference type="SUPFAM" id="SSF74650">
    <property type="entry name" value="Galactose mutarotase-like"/>
    <property type="match status" value="1"/>
</dbReference>
<sequence>MRQEQIKILAERCRLFLQRTEPDLLQAEFPCRAEFAVSDRMVPWRERLSLPYRPISEGEFWGQAWQSAWFHLQAELPEKWADQPVALRLNLSGENLLFDADGVPVAGLTAYSVLNPEYTKEYFPLPDAFRRNGTFDLWLEAAASSNFGVYLAEDPHRLTTETRGCFAARVERMRLGLFRRELWHLRIEFSILWEYYQALPEHDYRRRRVLAALSGAIDRYADDPDGAAGARQELAPVLALPALHSAPIACGVGHAHIDTGWLWPVSETIRKSARTFANQLDMMDKYPEYTFGASQPQHYAFVKQYYPELFEKIRRRVSEGRWELQGGMWVEADCNLISGESMIRQFLHGKNFFRDEFGMEVHNLWLPDVFGYSPALPQIMKKSGCDFLLTQKISWNQFNTFPFTTFFWKGIDGSEVLTHFPPENTYNASVTPLELIPAQNRFQESELLPEFLSLYGIGDGGGGPKETHIERARLLQNFEGTPRFRFGRADEFFERLAGTEAVTRRQLPVWSGELYLELHRGTLTSQAQIKRDNRKLEQLLAATEFLCAIGPLSDYPSSALDAAWKKLLINQFHDILPGSSITQVYENARREHAELFATCHHLIDQAAGKISVEAPDTLSLLNTLSCTFHHAVELPPEWQNCEIIDEQGRPVSVQGTRATAIVPPSGFTIWHKRGSVSAAPLVAVDEGLVLANDLVRYEFTPAGELLSAVDLETGLETLRPGECGNVLRLYVDRPNAYEAWDIDLFYDHEKVVAPELTARPRRESGPVESTLQFAWAIGEHSTIRQTIRLERHTKRLDFETAVDWAETRKMLRVNFPVAIATDSAACDIQYGYFRRPTQENDSWDLAKFEVSFHRYVDLSEPGRGVALLSDCKYGCRVNRGNLDLALLRSPKYPDWEADRGHREFTYSYLPHRGELVEAPVMAEAAQLNRPPLLFPGRRFTVRPPFCVTAGRVALEVLKRAEKSDHRVIRLVEISGGSGKARLTTELPGVRLVECDLLEWHTGRSFRFENGELELLFRPFEIRTFLVIQDRIS</sequence>
<dbReference type="FunFam" id="1.20.1270.50:FF:000004">
    <property type="entry name" value="alpha-mannosidase 2C1 isoform X1"/>
    <property type="match status" value="1"/>
</dbReference>
<organism evidence="6 7">
    <name type="scientific">Victivallis lenta</name>
    <dbReference type="NCBI Taxonomy" id="2606640"/>
    <lineage>
        <taxon>Bacteria</taxon>
        <taxon>Pseudomonadati</taxon>
        <taxon>Lentisphaerota</taxon>
        <taxon>Lentisphaeria</taxon>
        <taxon>Victivallales</taxon>
        <taxon>Victivallaceae</taxon>
        <taxon>Victivallis</taxon>
    </lineage>
</organism>
<dbReference type="GO" id="GO:0046872">
    <property type="term" value="F:metal ion binding"/>
    <property type="evidence" value="ECO:0007669"/>
    <property type="project" value="UniProtKB-KW"/>
</dbReference>
<dbReference type="InterPro" id="IPR054723">
    <property type="entry name" value="Ams1-like_N"/>
</dbReference>
<evidence type="ECO:0000256" key="2">
    <source>
        <dbReference type="ARBA" id="ARBA00022723"/>
    </source>
</evidence>
<dbReference type="PANTHER" id="PTHR46017">
    <property type="entry name" value="ALPHA-MANNOSIDASE 2C1"/>
    <property type="match status" value="1"/>
</dbReference>
<evidence type="ECO:0000313" key="6">
    <source>
        <dbReference type="EMBL" id="MST97712.1"/>
    </source>
</evidence>
<keyword evidence="3" id="KW-0378">Hydrolase</keyword>
<gene>
    <name evidence="6" type="ORF">FYJ85_11750</name>
</gene>
<dbReference type="RefSeq" id="WP_154418758.1">
    <property type="nucleotide sequence ID" value="NZ_VUNS01000012.1"/>
</dbReference>
<dbReference type="InterPro" id="IPR000602">
    <property type="entry name" value="Glyco_hydro_38_N"/>
</dbReference>
<dbReference type="Gene3D" id="3.20.110.10">
    <property type="entry name" value="Glycoside hydrolase 38, N terminal domain"/>
    <property type="match status" value="1"/>
</dbReference>
<dbReference type="InterPro" id="IPR041147">
    <property type="entry name" value="GH38_C"/>
</dbReference>
<dbReference type="GO" id="GO:0006013">
    <property type="term" value="P:mannose metabolic process"/>
    <property type="evidence" value="ECO:0007669"/>
    <property type="project" value="InterPro"/>
</dbReference>
<comment type="caution">
    <text evidence="6">The sequence shown here is derived from an EMBL/GenBank/DDBJ whole genome shotgun (WGS) entry which is preliminary data.</text>
</comment>
<dbReference type="SMART" id="SM00872">
    <property type="entry name" value="Alpha-mann_mid"/>
    <property type="match status" value="1"/>
</dbReference>
<dbReference type="AlphaFoldDB" id="A0A844G465"/>
<keyword evidence="4" id="KW-0326">Glycosidase</keyword>
<name>A0A844G465_9BACT</name>
<dbReference type="SUPFAM" id="SSF88688">
    <property type="entry name" value="Families 57/38 glycoside transferase middle domain"/>
    <property type="match status" value="1"/>
</dbReference>
<dbReference type="Gene3D" id="1.20.1270.50">
    <property type="entry name" value="Glycoside hydrolase family 38, central domain"/>
    <property type="match status" value="1"/>
</dbReference>
<evidence type="ECO:0000259" key="5">
    <source>
        <dbReference type="SMART" id="SM00872"/>
    </source>
</evidence>
<dbReference type="InterPro" id="IPR011013">
    <property type="entry name" value="Gal_mutarotase_sf_dom"/>
</dbReference>
<accession>A0A844G465</accession>
<dbReference type="GO" id="GO:0004559">
    <property type="term" value="F:alpha-mannosidase activity"/>
    <property type="evidence" value="ECO:0007669"/>
    <property type="project" value="InterPro"/>
</dbReference>
<dbReference type="CDD" id="cd10789">
    <property type="entry name" value="GH38N_AMII_ER_cytosolic"/>
    <property type="match status" value="1"/>
</dbReference>
<comment type="similarity">
    <text evidence="1">Belongs to the glycosyl hydrolase 38 family.</text>
</comment>
<evidence type="ECO:0000256" key="3">
    <source>
        <dbReference type="ARBA" id="ARBA00022801"/>
    </source>
</evidence>
<dbReference type="Gene3D" id="2.70.98.30">
    <property type="entry name" value="Golgi alpha-mannosidase II, domain 4"/>
    <property type="match status" value="1"/>
</dbReference>
<dbReference type="Pfam" id="PF17677">
    <property type="entry name" value="Glyco_hydro38C2"/>
    <property type="match status" value="1"/>
</dbReference>
<dbReference type="FunFam" id="3.20.110.10:FF:000002">
    <property type="entry name" value="alpha-mannosidase 2C1 isoform X1"/>
    <property type="match status" value="1"/>
</dbReference>
<dbReference type="InterPro" id="IPR027291">
    <property type="entry name" value="Glyco_hydro_38_N_sf"/>
</dbReference>
<dbReference type="InterPro" id="IPR037094">
    <property type="entry name" value="Glyco_hydro_38_cen_sf"/>
</dbReference>